<evidence type="ECO:0000256" key="10">
    <source>
        <dbReference type="SAM" id="Phobius"/>
    </source>
</evidence>
<evidence type="ECO:0000256" key="11">
    <source>
        <dbReference type="SAM" id="SignalP"/>
    </source>
</evidence>
<dbReference type="InterPro" id="IPR005595">
    <property type="entry name" value="TRAP_alpha"/>
</dbReference>
<dbReference type="Proteomes" id="UP000031575">
    <property type="component" value="Unassembled WGS sequence"/>
</dbReference>
<dbReference type="Pfam" id="PF03896">
    <property type="entry name" value="TRAP_alpha"/>
    <property type="match status" value="1"/>
</dbReference>
<keyword evidence="12" id="KW-0675">Receptor</keyword>
<dbReference type="PANTHER" id="PTHR12924:SF0">
    <property type="entry name" value="TRANSLOCON-ASSOCIATED PROTEIN SUBUNIT ALPHA"/>
    <property type="match status" value="1"/>
</dbReference>
<keyword evidence="13" id="KW-1185">Reference proteome</keyword>
<reference evidence="12 13" key="1">
    <citation type="journal article" date="2014" name="BMC Genomics">
        <title>Comparative genomics of the major fungal agents of human and animal Sporotrichosis: Sporothrix schenckii and Sporothrix brasiliensis.</title>
        <authorList>
            <person name="Teixeira M.M."/>
            <person name="de Almeida L.G."/>
            <person name="Kubitschek-Barreira P."/>
            <person name="Alves F.L."/>
            <person name="Kioshima E.S."/>
            <person name="Abadio A.K."/>
            <person name="Fernandes L."/>
            <person name="Derengowski L.S."/>
            <person name="Ferreira K.S."/>
            <person name="Souza R.C."/>
            <person name="Ruiz J.C."/>
            <person name="de Andrade N.C."/>
            <person name="Paes H.C."/>
            <person name="Nicola A.M."/>
            <person name="Albuquerque P."/>
            <person name="Gerber A.L."/>
            <person name="Martins V.P."/>
            <person name="Peconick L.D."/>
            <person name="Neto A.V."/>
            <person name="Chaucanez C.B."/>
            <person name="Silva P.A."/>
            <person name="Cunha O.L."/>
            <person name="de Oliveira F.F."/>
            <person name="dos Santos T.C."/>
            <person name="Barros A.L."/>
            <person name="Soares M.A."/>
            <person name="de Oliveira L.M."/>
            <person name="Marini M.M."/>
            <person name="Villalobos-Duno H."/>
            <person name="Cunha M.M."/>
            <person name="de Hoog S."/>
            <person name="da Silveira J.F."/>
            <person name="Henrissat B."/>
            <person name="Nino-Vega G.A."/>
            <person name="Cisalpino P.S."/>
            <person name="Mora-Montes H.M."/>
            <person name="Almeida S.R."/>
            <person name="Stajich J.E."/>
            <person name="Lopes-Bezerra L.M."/>
            <person name="Vasconcelos A.T."/>
            <person name="Felipe M.S."/>
        </authorList>
    </citation>
    <scope>NUCLEOTIDE SEQUENCE [LARGE SCALE GENOMIC DNA]</scope>
    <source>
        <strain evidence="12 13">5110</strain>
    </source>
</reference>
<feature type="region of interest" description="Disordered" evidence="9">
    <location>
        <begin position="255"/>
        <end position="274"/>
    </location>
</feature>
<evidence type="ECO:0000256" key="9">
    <source>
        <dbReference type="SAM" id="MobiDB-lite"/>
    </source>
</evidence>
<sequence>MVSFKLSTVALFALQVLGAAAAVEEPLAGKAAAEVKIDVDTKFPEADIFGLKLINGRATKAIVEITNQEDSPVRVSILGGALVNPQPLPEGVPPSANIVVNLTTVSFESSKDAVLQPGEKRGYPYNFVLDLQPRELRLDLMAIVTNAKGQLFQVIAHSDTATIVDPPINIFDPQIIFLYVFLTGVFGATLYFVYKTWIEALFPQAKRSSGGRKARKVAAAAEAASADALSGNESTGAGTGAEDFDASWIPAHHINRPVAKRVKSGASKKKATAE</sequence>
<evidence type="ECO:0000256" key="1">
    <source>
        <dbReference type="ARBA" id="ARBA00004115"/>
    </source>
</evidence>
<dbReference type="VEuPathDB" id="FungiDB:SPBR_06054"/>
<evidence type="ECO:0000256" key="5">
    <source>
        <dbReference type="ARBA" id="ARBA00022989"/>
    </source>
</evidence>
<name>A0A0C2J671_9PEZI</name>
<dbReference type="AlphaFoldDB" id="A0A0C2J671"/>
<keyword evidence="4" id="KW-0256">Endoplasmic reticulum</keyword>
<keyword evidence="6 10" id="KW-0472">Membrane</keyword>
<evidence type="ECO:0000256" key="8">
    <source>
        <dbReference type="ARBA" id="ARBA00038311"/>
    </source>
</evidence>
<gene>
    <name evidence="12" type="ORF">SPBR_06054</name>
</gene>
<organism evidence="12 13">
    <name type="scientific">Sporothrix brasiliensis 5110</name>
    <dbReference type="NCBI Taxonomy" id="1398154"/>
    <lineage>
        <taxon>Eukaryota</taxon>
        <taxon>Fungi</taxon>
        <taxon>Dikarya</taxon>
        <taxon>Ascomycota</taxon>
        <taxon>Pezizomycotina</taxon>
        <taxon>Sordariomycetes</taxon>
        <taxon>Sordariomycetidae</taxon>
        <taxon>Ophiostomatales</taxon>
        <taxon>Ophiostomataceae</taxon>
        <taxon>Sporothrix</taxon>
    </lineage>
</organism>
<dbReference type="EMBL" id="AWTV01000004">
    <property type="protein sequence ID" value="KIH94480.1"/>
    <property type="molecule type" value="Genomic_DNA"/>
</dbReference>
<accession>A0A0C2J671</accession>
<evidence type="ECO:0000256" key="4">
    <source>
        <dbReference type="ARBA" id="ARBA00022824"/>
    </source>
</evidence>
<comment type="caution">
    <text evidence="12">The sequence shown here is derived from an EMBL/GenBank/DDBJ whole genome shotgun (WGS) entry which is preliminary data.</text>
</comment>
<feature type="chain" id="PRO_5002151069" evidence="11">
    <location>
        <begin position="23"/>
        <end position="274"/>
    </location>
</feature>
<evidence type="ECO:0000313" key="13">
    <source>
        <dbReference type="Proteomes" id="UP000031575"/>
    </source>
</evidence>
<protein>
    <submittedName>
        <fullName evidence="12">Signal sequence receptor alpha chain</fullName>
    </submittedName>
</protein>
<dbReference type="RefSeq" id="XP_040622490.1">
    <property type="nucleotide sequence ID" value="XM_040764316.1"/>
</dbReference>
<comment type="subcellular location">
    <subcellularLocation>
        <location evidence="1">Endoplasmic reticulum membrane</location>
        <topology evidence="1">Single-pass type I membrane protein</topology>
    </subcellularLocation>
</comment>
<keyword evidence="3 11" id="KW-0732">Signal</keyword>
<evidence type="ECO:0000256" key="2">
    <source>
        <dbReference type="ARBA" id="ARBA00022692"/>
    </source>
</evidence>
<evidence type="ECO:0000256" key="3">
    <source>
        <dbReference type="ARBA" id="ARBA00022729"/>
    </source>
</evidence>
<dbReference type="GO" id="GO:0005789">
    <property type="term" value="C:endoplasmic reticulum membrane"/>
    <property type="evidence" value="ECO:0007669"/>
    <property type="project" value="UniProtKB-SubCell"/>
</dbReference>
<proteinExistence type="inferred from homology"/>
<comment type="similarity">
    <text evidence="8">Belongs to the IRC22 family.</text>
</comment>
<feature type="transmembrane region" description="Helical" evidence="10">
    <location>
        <begin position="176"/>
        <end position="194"/>
    </location>
</feature>
<comment type="function">
    <text evidence="7">Is probably involved in a pathway contributing to genomic integrity.</text>
</comment>
<evidence type="ECO:0000256" key="7">
    <source>
        <dbReference type="ARBA" id="ARBA00037565"/>
    </source>
</evidence>
<dbReference type="OrthoDB" id="1926781at2759"/>
<dbReference type="GeneID" id="63679237"/>
<feature type="signal peptide" evidence="11">
    <location>
        <begin position="1"/>
        <end position="22"/>
    </location>
</feature>
<dbReference type="HOGENOM" id="CLU_068820_0_0_1"/>
<dbReference type="PANTHER" id="PTHR12924">
    <property type="entry name" value="TRANSLOCON-ASSOCIATED PROTEIN, ALPHA SUBUNIT"/>
    <property type="match status" value="1"/>
</dbReference>
<keyword evidence="5 10" id="KW-1133">Transmembrane helix</keyword>
<evidence type="ECO:0000313" key="12">
    <source>
        <dbReference type="EMBL" id="KIH94480.1"/>
    </source>
</evidence>
<keyword evidence="2 10" id="KW-0812">Transmembrane</keyword>
<evidence type="ECO:0000256" key="6">
    <source>
        <dbReference type="ARBA" id="ARBA00023136"/>
    </source>
</evidence>